<dbReference type="Gene3D" id="3.40.50.300">
    <property type="entry name" value="P-loop containing nucleotide triphosphate hydrolases"/>
    <property type="match status" value="1"/>
</dbReference>
<evidence type="ECO:0000313" key="2">
    <source>
        <dbReference type="Proteomes" id="UP000277212"/>
    </source>
</evidence>
<sequence length="204" mass="22544">MAEPGNSIGLFLGTELDLAAEAREYVESLGLDESLLLRRDELVRVGQRPSTHVFVAEPRTLTITNFLGAQNTINIDFRQDLPRGLTFLVGDNGSAANDVVNDKVSKNCSVKLELSNGYAIARYRKHKIYKNRVVILLHSEPLPQLEHPDARTTQAAINELLGTDYETYVRTVVLRAAIFGAKREAVGYRAWSPAATTLADVHTP</sequence>
<accession>A0A3M2QWV7</accession>
<evidence type="ECO:0000313" key="1">
    <source>
        <dbReference type="EMBL" id="RMI97511.1"/>
    </source>
</evidence>
<dbReference type="STRING" id="2010991.A0A3M2QWV7"/>
<protein>
    <submittedName>
        <fullName evidence="1">Uncharacterized protein</fullName>
    </submittedName>
</protein>
<dbReference type="InterPro" id="IPR027417">
    <property type="entry name" value="P-loop_NTPase"/>
</dbReference>
<dbReference type="AlphaFoldDB" id="A0A3M2QWV7"/>
<reference evidence="1 2" key="1">
    <citation type="submission" date="2017-06" db="EMBL/GenBank/DDBJ databases">
        <title>Comparative genomic analysis of Ambrosia Fusariam Clade fungi.</title>
        <authorList>
            <person name="Stajich J.E."/>
            <person name="Carrillo J."/>
            <person name="Kijimoto T."/>
            <person name="Eskalen A."/>
            <person name="O'Donnell K."/>
            <person name="Kasson M."/>
        </authorList>
    </citation>
    <scope>NUCLEOTIDE SEQUENCE [LARGE SCALE GENOMIC DNA]</scope>
    <source>
        <strain evidence="1">UCR3666</strain>
    </source>
</reference>
<organism evidence="1 2">
    <name type="scientific">Fusarium kuroshium</name>
    <dbReference type="NCBI Taxonomy" id="2010991"/>
    <lineage>
        <taxon>Eukaryota</taxon>
        <taxon>Fungi</taxon>
        <taxon>Dikarya</taxon>
        <taxon>Ascomycota</taxon>
        <taxon>Pezizomycotina</taxon>
        <taxon>Sordariomycetes</taxon>
        <taxon>Hypocreomycetidae</taxon>
        <taxon>Hypocreales</taxon>
        <taxon>Nectriaceae</taxon>
        <taxon>Fusarium</taxon>
        <taxon>Fusarium solani species complex</taxon>
    </lineage>
</organism>
<dbReference type="EMBL" id="NKUJ01000838">
    <property type="protein sequence ID" value="RMI97511.1"/>
    <property type="molecule type" value="Genomic_DNA"/>
</dbReference>
<gene>
    <name evidence="1" type="ORF">CDV36_016227</name>
</gene>
<dbReference type="Proteomes" id="UP000277212">
    <property type="component" value="Unassembled WGS sequence"/>
</dbReference>
<dbReference type="OrthoDB" id="18797at2759"/>
<name>A0A3M2QWV7_9HYPO</name>
<comment type="caution">
    <text evidence="1">The sequence shown here is derived from an EMBL/GenBank/DDBJ whole genome shotgun (WGS) entry which is preliminary data.</text>
</comment>
<keyword evidence="2" id="KW-1185">Reference proteome</keyword>
<proteinExistence type="predicted"/>